<dbReference type="AlphaFoldDB" id="A0A1G5RIJ2"/>
<reference evidence="2 3" key="1">
    <citation type="submission" date="2016-10" db="EMBL/GenBank/DDBJ databases">
        <authorList>
            <person name="de Groot N.N."/>
        </authorList>
    </citation>
    <scope>NUCLEOTIDE SEQUENCE [LARGE SCALE GENOMIC DNA]</scope>
    <source>
        <strain evidence="2 3">U95</strain>
    </source>
</reference>
<evidence type="ECO:0000313" key="3">
    <source>
        <dbReference type="Proteomes" id="UP000198767"/>
    </source>
</evidence>
<dbReference type="Pfam" id="PF02627">
    <property type="entry name" value="CMD"/>
    <property type="match status" value="1"/>
</dbReference>
<accession>A0A1G5RIJ2</accession>
<keyword evidence="2" id="KW-0560">Oxidoreductase</keyword>
<dbReference type="STRING" id="1156985.SAMN04488118_11945"/>
<proteinExistence type="predicted"/>
<dbReference type="Gene3D" id="1.20.1290.10">
    <property type="entry name" value="AhpD-like"/>
    <property type="match status" value="1"/>
</dbReference>
<feature type="domain" description="Carboxymuconolactone decarboxylase-like" evidence="1">
    <location>
        <begin position="12"/>
        <end position="95"/>
    </location>
</feature>
<dbReference type="Proteomes" id="UP000198767">
    <property type="component" value="Unassembled WGS sequence"/>
</dbReference>
<dbReference type="InterPro" id="IPR029032">
    <property type="entry name" value="AhpD-like"/>
</dbReference>
<dbReference type="PANTHER" id="PTHR34846">
    <property type="entry name" value="4-CARBOXYMUCONOLACTONE DECARBOXYLASE FAMILY PROTEIN (AFU_ORTHOLOGUE AFUA_6G11590)"/>
    <property type="match status" value="1"/>
</dbReference>
<evidence type="ECO:0000313" key="2">
    <source>
        <dbReference type="EMBL" id="SCZ73854.1"/>
    </source>
</evidence>
<organism evidence="2 3">
    <name type="scientific">Epibacterium ulvae</name>
    <dbReference type="NCBI Taxonomy" id="1156985"/>
    <lineage>
        <taxon>Bacteria</taxon>
        <taxon>Pseudomonadati</taxon>
        <taxon>Pseudomonadota</taxon>
        <taxon>Alphaproteobacteria</taxon>
        <taxon>Rhodobacterales</taxon>
        <taxon>Roseobacteraceae</taxon>
        <taxon>Epibacterium</taxon>
    </lineage>
</organism>
<sequence>MTPRLDFHAAAPEAVKAIFAVETFLAQSTDVTPHDLHLLKLRASQINGCAYCVDMHTKEARKDQIPEQKIALICVWRESSLFSAKERALLAWTEAMTQISQGCPSDERYEAMRAHYSDAALVSLSVAITQINVWNRLAVGFRTPHPTDI</sequence>
<name>A0A1G5RIJ2_9RHOB</name>
<keyword evidence="3" id="KW-1185">Reference proteome</keyword>
<dbReference type="InterPro" id="IPR004675">
    <property type="entry name" value="AhpD_core"/>
</dbReference>
<protein>
    <submittedName>
        <fullName evidence="2">Alkylhydroperoxidase AhpD family core domain-containing protein</fullName>
    </submittedName>
</protein>
<evidence type="ECO:0000259" key="1">
    <source>
        <dbReference type="Pfam" id="PF02627"/>
    </source>
</evidence>
<dbReference type="GO" id="GO:0051920">
    <property type="term" value="F:peroxiredoxin activity"/>
    <property type="evidence" value="ECO:0007669"/>
    <property type="project" value="InterPro"/>
</dbReference>
<dbReference type="SUPFAM" id="SSF69118">
    <property type="entry name" value="AhpD-like"/>
    <property type="match status" value="1"/>
</dbReference>
<gene>
    <name evidence="2" type="ORF">SAMN04488118_11945</name>
</gene>
<dbReference type="RefSeq" id="WP_090221208.1">
    <property type="nucleotide sequence ID" value="NZ_FMWG01000019.1"/>
</dbReference>
<dbReference type="OrthoDB" id="9801997at2"/>
<dbReference type="EMBL" id="FMWG01000019">
    <property type="protein sequence ID" value="SCZ73854.1"/>
    <property type="molecule type" value="Genomic_DNA"/>
</dbReference>
<keyword evidence="2" id="KW-0575">Peroxidase</keyword>
<dbReference type="InterPro" id="IPR003779">
    <property type="entry name" value="CMD-like"/>
</dbReference>
<dbReference type="PANTHER" id="PTHR34846:SF10">
    <property type="entry name" value="CYTOPLASMIC PROTEIN"/>
    <property type="match status" value="1"/>
</dbReference>
<dbReference type="NCBIfam" id="TIGR00778">
    <property type="entry name" value="ahpD_dom"/>
    <property type="match status" value="1"/>
</dbReference>